<dbReference type="InterPro" id="IPR036388">
    <property type="entry name" value="WH-like_DNA-bd_sf"/>
</dbReference>
<dbReference type="PANTHER" id="PTHR17609:SF2">
    <property type="entry name" value="HMG DOMAIN-CONTAINING PROTEIN 3"/>
    <property type="match status" value="1"/>
</dbReference>
<feature type="domain" description="Sleeping Beauty transposase HTH" evidence="1">
    <location>
        <begin position="1"/>
        <end position="42"/>
    </location>
</feature>
<evidence type="ECO:0000313" key="2">
    <source>
        <dbReference type="EMBL" id="KAK6298763.1"/>
    </source>
</evidence>
<dbReference type="Pfam" id="PF25787">
    <property type="entry name" value="HTH_SB"/>
    <property type="match status" value="1"/>
</dbReference>
<sequence length="287" mass="31671">MAKTKELSKGVRDKIVDLHKAGMGYKTIAKQLGCFSSSVKPIPDPVPSPEGAPAPVPLQLQHQALQIPESEAELHDTLAHIQGLNSTQVVLTTTQAGDQELEEDQGGLGEVQVQSCWPQFYESAATHCALCHCPLFKGGQSVTDLQTHRFLVSLDLFFKIWSQLRLGQHPNQAVRTILDNGDRPAVHTHNVLELRNVEFTWPDFGAPGEVHVDDFWLTMESEAIERVAFPCNVAITRVDASIIAPFIPPTDEGLHRHQHREGQGPTTHTTYSREVVGQQISMVLKAC</sequence>
<name>A0AAN8KVD1_9TELE</name>
<evidence type="ECO:0000313" key="3">
    <source>
        <dbReference type="Proteomes" id="UP001356427"/>
    </source>
</evidence>
<accession>A0AAN8KVD1</accession>
<dbReference type="Gene3D" id="1.10.10.10">
    <property type="entry name" value="Winged helix-like DNA-binding domain superfamily/Winged helix DNA-binding domain"/>
    <property type="match status" value="1"/>
</dbReference>
<evidence type="ECO:0000259" key="1">
    <source>
        <dbReference type="Pfam" id="PF25787"/>
    </source>
</evidence>
<reference evidence="2 3" key="1">
    <citation type="submission" date="2021-04" db="EMBL/GenBank/DDBJ databases">
        <authorList>
            <person name="De Guttry C."/>
            <person name="Zahm M."/>
            <person name="Klopp C."/>
            <person name="Cabau C."/>
            <person name="Louis A."/>
            <person name="Berthelot C."/>
            <person name="Parey E."/>
            <person name="Roest Crollius H."/>
            <person name="Montfort J."/>
            <person name="Robinson-Rechavi M."/>
            <person name="Bucao C."/>
            <person name="Bouchez O."/>
            <person name="Gislard M."/>
            <person name="Lluch J."/>
            <person name="Milhes M."/>
            <person name="Lampietro C."/>
            <person name="Lopez Roques C."/>
            <person name="Donnadieu C."/>
            <person name="Braasch I."/>
            <person name="Desvignes T."/>
            <person name="Postlethwait J."/>
            <person name="Bobe J."/>
            <person name="Wedekind C."/>
            <person name="Guiguen Y."/>
        </authorList>
    </citation>
    <scope>NUCLEOTIDE SEQUENCE [LARGE SCALE GENOMIC DNA]</scope>
    <source>
        <strain evidence="2">Cs_M1</strain>
        <tissue evidence="2">Blood</tissue>
    </source>
</reference>
<protein>
    <recommendedName>
        <fullName evidence="1">Sleeping Beauty transposase HTH domain-containing protein</fullName>
    </recommendedName>
</protein>
<proteinExistence type="predicted"/>
<dbReference type="InterPro" id="IPR039598">
    <property type="entry name" value="HMGXB3"/>
</dbReference>
<gene>
    <name evidence="2" type="ORF">J4Q44_G00302730</name>
</gene>
<dbReference type="EMBL" id="JAGTTL010000029">
    <property type="protein sequence ID" value="KAK6298763.1"/>
    <property type="molecule type" value="Genomic_DNA"/>
</dbReference>
<keyword evidence="3" id="KW-1185">Reference proteome</keyword>
<organism evidence="2 3">
    <name type="scientific">Coregonus suidteri</name>
    <dbReference type="NCBI Taxonomy" id="861788"/>
    <lineage>
        <taxon>Eukaryota</taxon>
        <taxon>Metazoa</taxon>
        <taxon>Chordata</taxon>
        <taxon>Craniata</taxon>
        <taxon>Vertebrata</taxon>
        <taxon>Euteleostomi</taxon>
        <taxon>Actinopterygii</taxon>
        <taxon>Neopterygii</taxon>
        <taxon>Teleostei</taxon>
        <taxon>Protacanthopterygii</taxon>
        <taxon>Salmoniformes</taxon>
        <taxon>Salmonidae</taxon>
        <taxon>Coregoninae</taxon>
        <taxon>Coregonus</taxon>
    </lineage>
</organism>
<dbReference type="Proteomes" id="UP001356427">
    <property type="component" value="Unassembled WGS sequence"/>
</dbReference>
<dbReference type="InterPro" id="IPR057667">
    <property type="entry name" value="HTH_SB"/>
</dbReference>
<comment type="caution">
    <text evidence="2">The sequence shown here is derived from an EMBL/GenBank/DDBJ whole genome shotgun (WGS) entry which is preliminary data.</text>
</comment>
<dbReference type="AlphaFoldDB" id="A0AAN8KVD1"/>
<dbReference type="PANTHER" id="PTHR17609">
    <property type="entry name" value="HMG DOMAIN-CONTAINING PROTEIN 3"/>
    <property type="match status" value="1"/>
</dbReference>